<dbReference type="SUPFAM" id="SSF55073">
    <property type="entry name" value="Nucleotide cyclase"/>
    <property type="match status" value="1"/>
</dbReference>
<organism evidence="2 3">
    <name type="scientific">Prorocentrum cordatum</name>
    <dbReference type="NCBI Taxonomy" id="2364126"/>
    <lineage>
        <taxon>Eukaryota</taxon>
        <taxon>Sar</taxon>
        <taxon>Alveolata</taxon>
        <taxon>Dinophyceae</taxon>
        <taxon>Prorocentrales</taxon>
        <taxon>Prorocentraceae</taxon>
        <taxon>Prorocentrum</taxon>
    </lineage>
</organism>
<dbReference type="PANTHER" id="PTHR45655:SF13">
    <property type="entry name" value="SOLUBLE GUANYLATE CYCLASE GCY-32-RELATED"/>
    <property type="match status" value="1"/>
</dbReference>
<evidence type="ECO:0000313" key="2">
    <source>
        <dbReference type="EMBL" id="CAK0887479.1"/>
    </source>
</evidence>
<dbReference type="InterPro" id="IPR001054">
    <property type="entry name" value="A/G_cyclase"/>
</dbReference>
<dbReference type="EMBL" id="CAUYUJ010018948">
    <property type="protein sequence ID" value="CAK0887479.1"/>
    <property type="molecule type" value="Genomic_DNA"/>
</dbReference>
<comment type="caution">
    <text evidence="2">The sequence shown here is derived from an EMBL/GenBank/DDBJ whole genome shotgun (WGS) entry which is preliminary data.</text>
</comment>
<evidence type="ECO:0000259" key="1">
    <source>
        <dbReference type="PROSITE" id="PS50125"/>
    </source>
</evidence>
<dbReference type="InterPro" id="IPR029787">
    <property type="entry name" value="Nucleotide_cyclase"/>
</dbReference>
<keyword evidence="3" id="KW-1185">Reference proteome</keyword>
<dbReference type="Proteomes" id="UP001189429">
    <property type="component" value="Unassembled WGS sequence"/>
</dbReference>
<gene>
    <name evidence="2" type="ORF">PCOR1329_LOCUS68518</name>
</gene>
<dbReference type="SMART" id="SM00044">
    <property type="entry name" value="CYCc"/>
    <property type="match status" value="1"/>
</dbReference>
<protein>
    <recommendedName>
        <fullName evidence="1">Guanylate cyclase domain-containing protein</fullName>
    </recommendedName>
</protein>
<feature type="domain" description="Guanylate cyclase" evidence="1">
    <location>
        <begin position="119"/>
        <end position="247"/>
    </location>
</feature>
<proteinExistence type="predicted"/>
<name>A0ABN9WPX9_9DINO</name>
<reference evidence="2" key="1">
    <citation type="submission" date="2023-10" db="EMBL/GenBank/DDBJ databases">
        <authorList>
            <person name="Chen Y."/>
            <person name="Shah S."/>
            <person name="Dougan E. K."/>
            <person name="Thang M."/>
            <person name="Chan C."/>
        </authorList>
    </citation>
    <scope>NUCLEOTIDE SEQUENCE [LARGE SCALE GENOMIC DNA]</scope>
</reference>
<dbReference type="Gene3D" id="3.30.70.1230">
    <property type="entry name" value="Nucleotide cyclase"/>
    <property type="match status" value="1"/>
</dbReference>
<accession>A0ABN9WPX9</accession>
<dbReference type="Pfam" id="PF00211">
    <property type="entry name" value="Guanylate_cyc"/>
    <property type="match status" value="1"/>
</dbReference>
<evidence type="ECO:0000313" key="3">
    <source>
        <dbReference type="Proteomes" id="UP001189429"/>
    </source>
</evidence>
<sequence length="314" mass="34993">MFFPVYALAITAYEFPCRYASIFLVLTMVLMWCVHETVRSLSALPLEFGQNVMVYYAMVIVIEAYCQEALYRGQYKASSRVEFTLDRIHGTLTALMPPEVVSELRVATGAVTHSYTAVTLVQSDLAGFTRFASTLEPAKVVEFVSELFGRFDKLTDTFELYKVETVGDAYIAGQGGPPLTRKNSPVAVVLFAMQMVQETAKWSRKFGENIGCRVGIHTSSCVGGIVGTDMQRYHLFGELMTCLEILESTSHVGKVHASKACKDAVDEEVRKNRTTEERFKFETRTEPWLTTSKGEAHQYADISSSGAHTCFVVT</sequence>
<dbReference type="PROSITE" id="PS50125">
    <property type="entry name" value="GUANYLATE_CYCLASE_2"/>
    <property type="match status" value="1"/>
</dbReference>
<dbReference type="PANTHER" id="PTHR45655">
    <property type="entry name" value="GUANYLATE CYCLASE SOLUBLE SUBUNIT BETA-2"/>
    <property type="match status" value="1"/>
</dbReference>
<dbReference type="CDD" id="cd07302">
    <property type="entry name" value="CHD"/>
    <property type="match status" value="1"/>
</dbReference>